<comment type="caution">
    <text evidence="5">The sequence shown here is derived from an EMBL/GenBank/DDBJ whole genome shotgun (WGS) entry which is preliminary data.</text>
</comment>
<dbReference type="RefSeq" id="WP_179492033.1">
    <property type="nucleotide sequence ID" value="NZ_JACCBV010000001.1"/>
</dbReference>
<dbReference type="Pfam" id="PF01232">
    <property type="entry name" value="Mannitol_dh"/>
    <property type="match status" value="1"/>
</dbReference>
<gene>
    <name evidence="5" type="ORF">BJ991_003460</name>
</gene>
<dbReference type="PANTHER" id="PTHR43362:SF1">
    <property type="entry name" value="MANNITOL DEHYDROGENASE 2-RELATED"/>
    <property type="match status" value="1"/>
</dbReference>
<evidence type="ECO:0000256" key="1">
    <source>
        <dbReference type="ARBA" id="ARBA00023002"/>
    </source>
</evidence>
<dbReference type="InterPro" id="IPR000669">
    <property type="entry name" value="Mannitol_DH"/>
</dbReference>
<dbReference type="Gene3D" id="3.40.50.720">
    <property type="entry name" value="NAD(P)-binding Rossmann-like Domain"/>
    <property type="match status" value="1"/>
</dbReference>
<dbReference type="Proteomes" id="UP000576969">
    <property type="component" value="Unassembled WGS sequence"/>
</dbReference>
<feature type="domain" description="Mannitol dehydrogenase N-terminal" evidence="3">
    <location>
        <begin position="27"/>
        <end position="271"/>
    </location>
</feature>
<dbReference type="InterPro" id="IPR036291">
    <property type="entry name" value="NAD(P)-bd_dom_sf"/>
</dbReference>
<evidence type="ECO:0000256" key="2">
    <source>
        <dbReference type="ARBA" id="ARBA00048615"/>
    </source>
</evidence>
<dbReference type="InterPro" id="IPR050988">
    <property type="entry name" value="Mannitol_DH/Oxidoreductase"/>
</dbReference>
<name>A0A7Y9GS04_9MICO</name>
<organism evidence="5 6">
    <name type="scientific">Microbacterium immunditiarum</name>
    <dbReference type="NCBI Taxonomy" id="337480"/>
    <lineage>
        <taxon>Bacteria</taxon>
        <taxon>Bacillati</taxon>
        <taxon>Actinomycetota</taxon>
        <taxon>Actinomycetes</taxon>
        <taxon>Micrococcales</taxon>
        <taxon>Microbacteriaceae</taxon>
        <taxon>Microbacterium</taxon>
    </lineage>
</organism>
<reference evidence="5 6" key="1">
    <citation type="submission" date="2020-07" db="EMBL/GenBank/DDBJ databases">
        <title>Sequencing the genomes of 1000 actinobacteria strains.</title>
        <authorList>
            <person name="Klenk H.-P."/>
        </authorList>
    </citation>
    <scope>NUCLEOTIDE SEQUENCE [LARGE SCALE GENOMIC DNA]</scope>
    <source>
        <strain evidence="5 6">DSM 24662</strain>
    </source>
</reference>
<evidence type="ECO:0000259" key="4">
    <source>
        <dbReference type="Pfam" id="PF08125"/>
    </source>
</evidence>
<protein>
    <submittedName>
        <fullName evidence="5">Fructuronate reductase</fullName>
        <ecNumber evidence="5">1.1.1.57</ecNumber>
    </submittedName>
</protein>
<accession>A0A7Y9GS04</accession>
<evidence type="ECO:0000313" key="5">
    <source>
        <dbReference type="EMBL" id="NYE21432.1"/>
    </source>
</evidence>
<dbReference type="EC" id="1.1.1.57" evidence="5"/>
<keyword evidence="6" id="KW-1185">Reference proteome</keyword>
<comment type="catalytic activity">
    <reaction evidence="2">
        <text>D-mannitol 1-phosphate + NAD(+) = beta-D-fructose 6-phosphate + NADH + H(+)</text>
        <dbReference type="Rhea" id="RHEA:19661"/>
        <dbReference type="ChEBI" id="CHEBI:15378"/>
        <dbReference type="ChEBI" id="CHEBI:57540"/>
        <dbReference type="ChEBI" id="CHEBI:57634"/>
        <dbReference type="ChEBI" id="CHEBI:57945"/>
        <dbReference type="ChEBI" id="CHEBI:61381"/>
        <dbReference type="EC" id="1.1.1.17"/>
    </reaction>
</comment>
<dbReference type="InterPro" id="IPR013328">
    <property type="entry name" value="6PGD_dom2"/>
</dbReference>
<dbReference type="InterPro" id="IPR013131">
    <property type="entry name" value="Mannitol_DH_N"/>
</dbReference>
<dbReference type="GO" id="GO:0008926">
    <property type="term" value="F:mannitol-1-phosphate 5-dehydrogenase activity"/>
    <property type="evidence" value="ECO:0007669"/>
    <property type="project" value="UniProtKB-EC"/>
</dbReference>
<dbReference type="InterPro" id="IPR008927">
    <property type="entry name" value="6-PGluconate_DH-like_C_sf"/>
</dbReference>
<dbReference type="AlphaFoldDB" id="A0A7Y9GS04"/>
<dbReference type="EMBL" id="JACCBV010000001">
    <property type="protein sequence ID" value="NYE21432.1"/>
    <property type="molecule type" value="Genomic_DNA"/>
</dbReference>
<evidence type="ECO:0000313" key="6">
    <source>
        <dbReference type="Proteomes" id="UP000576969"/>
    </source>
</evidence>
<dbReference type="Pfam" id="PF08125">
    <property type="entry name" value="Mannitol_dh_C"/>
    <property type="match status" value="1"/>
</dbReference>
<keyword evidence="1 5" id="KW-0560">Oxidoreductase</keyword>
<feature type="domain" description="Mannitol dehydrogenase C-terminal" evidence="4">
    <location>
        <begin position="280"/>
        <end position="399"/>
    </location>
</feature>
<sequence>MSAAGLPRLSREALARVGTPLPAPPVRIVHIGAGAFHRAHQAWYTARATDAASWGIAAFTGRGDDVANRLAPQGGVYSLIERGPVTDRVTQIGSIAEVRPAGHLDRLCALLAAPETAVVTLTVTEAGYHLRADGTLDLDDLAVRADLEALRGREVTTLRTPLARVLLGLEARRRASVDPVAIVPCDNLPDNGSRVRHALETLAEAAGMTDAPALASFVTTSVDRITPRTTASDVSVVGEATGWRDDAPVVAEPFSDWTLCGEFPAGRPAWESAGAVFVDDIEPYVRRKLLMLNGGHLALAFEGLRRGLTTVAEAVADRECRRALESFWDESGRAVGGDVDGYRASLAERFENPRIEHRLAQIAVDTVTKLRLRVLPVVRSERAAGRPGEAAVDVVSAWAACVRDGLVLDAGDLDRAVAELAREADSRDAGLLATAAGVATGGALASGRL</sequence>
<dbReference type="SUPFAM" id="SSF48179">
    <property type="entry name" value="6-phosphogluconate dehydrogenase C-terminal domain-like"/>
    <property type="match status" value="1"/>
</dbReference>
<dbReference type="PRINTS" id="PR00084">
    <property type="entry name" value="MTLDHDRGNASE"/>
</dbReference>
<proteinExistence type="predicted"/>
<dbReference type="GO" id="GO:0008866">
    <property type="term" value="F:fructuronate reductase activity"/>
    <property type="evidence" value="ECO:0007669"/>
    <property type="project" value="UniProtKB-EC"/>
</dbReference>
<evidence type="ECO:0000259" key="3">
    <source>
        <dbReference type="Pfam" id="PF01232"/>
    </source>
</evidence>
<dbReference type="SUPFAM" id="SSF51735">
    <property type="entry name" value="NAD(P)-binding Rossmann-fold domains"/>
    <property type="match status" value="1"/>
</dbReference>
<dbReference type="PANTHER" id="PTHR43362">
    <property type="entry name" value="MANNITOL DEHYDROGENASE DSF1-RELATED"/>
    <property type="match status" value="1"/>
</dbReference>
<dbReference type="Gene3D" id="1.10.1040.10">
    <property type="entry name" value="N-(1-d-carboxylethyl)-l-norvaline Dehydrogenase, domain 2"/>
    <property type="match status" value="1"/>
</dbReference>
<dbReference type="InterPro" id="IPR013118">
    <property type="entry name" value="Mannitol_DH_C"/>
</dbReference>